<protein>
    <recommendedName>
        <fullName evidence="4">WD40 repeat protein</fullName>
    </recommendedName>
</protein>
<keyword evidence="3" id="KW-1185">Reference proteome</keyword>
<sequence>MSVQSSFRLVQVLAVTTAVGMGALGTPPSASAIDRTTVTTACPPGWLGTTTNAEPQISADGRYVVFTGYAPDTESGDRTIFLRDLKLRRTTVASDPVKGGYNFLPSISADGTRVSYLNLGGDSPANEAGIWVYDRRTGERTSEGGGHVWTSPMLDAHGRHLTYTHLENGNTNHASVFVRDVDTDRVTLASANLEGKTANDTSIEPEISANGRLVLFKSSATDLTKNASTATVQGALYVRDLRANKTSLIPDRFGKPASVFRFNQRLSPDGRFVLYTDTDGVWRYDRQTRRTAAAAVPRRVEFDSSADIGRGGRLVLLQTPGSLVLRHVGTGKETGVDALPDGSFDLGQPGYPGAMTPDGRYVVYYTSGIDRDRAEKAEGVLNIYRRDLRTRTTRLVSTSDAGGACE</sequence>
<feature type="chain" id="PRO_5045826921" description="WD40 repeat protein" evidence="1">
    <location>
        <begin position="33"/>
        <end position="406"/>
    </location>
</feature>
<dbReference type="RefSeq" id="WP_231485158.1">
    <property type="nucleotide sequence ID" value="NZ_BAAAZO010000002.1"/>
</dbReference>
<evidence type="ECO:0000313" key="3">
    <source>
        <dbReference type="Proteomes" id="UP001501074"/>
    </source>
</evidence>
<keyword evidence="1" id="KW-0732">Signal</keyword>
<dbReference type="SUPFAM" id="SSF82171">
    <property type="entry name" value="DPP6 N-terminal domain-like"/>
    <property type="match status" value="1"/>
</dbReference>
<evidence type="ECO:0000313" key="2">
    <source>
        <dbReference type="EMBL" id="GAA3602232.1"/>
    </source>
</evidence>
<dbReference type="Proteomes" id="UP001501074">
    <property type="component" value="Unassembled WGS sequence"/>
</dbReference>
<gene>
    <name evidence="2" type="ORF">GCM10022223_17500</name>
</gene>
<proteinExistence type="predicted"/>
<evidence type="ECO:0008006" key="4">
    <source>
        <dbReference type="Google" id="ProtNLM"/>
    </source>
</evidence>
<dbReference type="InterPro" id="IPR011042">
    <property type="entry name" value="6-blade_b-propeller_TolB-like"/>
</dbReference>
<comment type="caution">
    <text evidence="2">The sequence shown here is derived from an EMBL/GenBank/DDBJ whole genome shotgun (WGS) entry which is preliminary data.</text>
</comment>
<dbReference type="EMBL" id="BAAAZO010000002">
    <property type="protein sequence ID" value="GAA3602232.1"/>
    <property type="molecule type" value="Genomic_DNA"/>
</dbReference>
<evidence type="ECO:0000256" key="1">
    <source>
        <dbReference type="SAM" id="SignalP"/>
    </source>
</evidence>
<name>A0ABP6Z9A9_9ACTN</name>
<reference evidence="3" key="1">
    <citation type="journal article" date="2019" name="Int. J. Syst. Evol. Microbiol.">
        <title>The Global Catalogue of Microorganisms (GCM) 10K type strain sequencing project: providing services to taxonomists for standard genome sequencing and annotation.</title>
        <authorList>
            <consortium name="The Broad Institute Genomics Platform"/>
            <consortium name="The Broad Institute Genome Sequencing Center for Infectious Disease"/>
            <person name="Wu L."/>
            <person name="Ma J."/>
        </authorList>
    </citation>
    <scope>NUCLEOTIDE SEQUENCE [LARGE SCALE GENOMIC DNA]</scope>
    <source>
        <strain evidence="3">JCM 16902</strain>
    </source>
</reference>
<feature type="signal peptide" evidence="1">
    <location>
        <begin position="1"/>
        <end position="32"/>
    </location>
</feature>
<dbReference type="PANTHER" id="PTHR36842">
    <property type="entry name" value="PROTEIN TOLB HOMOLOG"/>
    <property type="match status" value="1"/>
</dbReference>
<dbReference type="Gene3D" id="2.120.10.30">
    <property type="entry name" value="TolB, C-terminal domain"/>
    <property type="match status" value="1"/>
</dbReference>
<accession>A0ABP6Z9A9</accession>
<organism evidence="2 3">
    <name type="scientific">Kineosporia mesophila</name>
    <dbReference type="NCBI Taxonomy" id="566012"/>
    <lineage>
        <taxon>Bacteria</taxon>
        <taxon>Bacillati</taxon>
        <taxon>Actinomycetota</taxon>
        <taxon>Actinomycetes</taxon>
        <taxon>Kineosporiales</taxon>
        <taxon>Kineosporiaceae</taxon>
        <taxon>Kineosporia</taxon>
    </lineage>
</organism>